<dbReference type="Pfam" id="PF16899">
    <property type="entry name" value="Cyclin_C_2"/>
    <property type="match status" value="1"/>
</dbReference>
<name>A0A371C7M7_YARLL</name>
<dbReference type="SUPFAM" id="SSF47954">
    <property type="entry name" value="Cyclin-like"/>
    <property type="match status" value="2"/>
</dbReference>
<accession>A0A371C7M7</accession>
<dbReference type="VEuPathDB" id="FungiDB:YALI1_A06666g"/>
<dbReference type="InterPro" id="IPR006671">
    <property type="entry name" value="Cyclin_N"/>
</dbReference>
<evidence type="ECO:0000259" key="3">
    <source>
        <dbReference type="Pfam" id="PF00134"/>
    </source>
</evidence>
<proteinExistence type="predicted"/>
<dbReference type="PANTHER" id="PTHR10026">
    <property type="entry name" value="CYCLIN"/>
    <property type="match status" value="1"/>
</dbReference>
<reference evidence="5 6" key="1">
    <citation type="submission" date="2018-07" db="EMBL/GenBank/DDBJ databases">
        <title>Draft Genome Assemblies for Five Robust Yarrowia lipolytica Strains Exhibiting High Lipid Production and Pentose Sugar Utilization and Sugar Alcohol Secretion from Undetoxified Lignocellulosic Biomass Hydrolysates.</title>
        <authorList>
            <consortium name="DOE Joint Genome Institute"/>
            <person name="Walker C."/>
            <person name="Ryu S."/>
            <person name="Na H."/>
            <person name="Zane M."/>
            <person name="LaButti K."/>
            <person name="Lipzen A."/>
            <person name="Haridas S."/>
            <person name="Barry K."/>
            <person name="Grigoriev I.V."/>
            <person name="Quarterman J."/>
            <person name="Slininger P."/>
            <person name="Dien B."/>
            <person name="Trinh C.T."/>
        </authorList>
    </citation>
    <scope>NUCLEOTIDE SEQUENCE [LARGE SCALE GENOMIC DNA]</scope>
    <source>
        <strain evidence="5 6">YB392</strain>
    </source>
</reference>
<feature type="compositionally biased region" description="Basic and acidic residues" evidence="2">
    <location>
        <begin position="303"/>
        <end position="317"/>
    </location>
</feature>
<feature type="domain" description="Cyclin N-terminal" evidence="3">
    <location>
        <begin position="88"/>
        <end position="170"/>
    </location>
</feature>
<keyword evidence="1" id="KW-0195">Cyclin</keyword>
<dbReference type="CDD" id="cd20525">
    <property type="entry name" value="CYCLIN_CCNH_rpt2"/>
    <property type="match status" value="1"/>
</dbReference>
<feature type="compositionally biased region" description="Low complexity" evidence="2">
    <location>
        <begin position="326"/>
        <end position="364"/>
    </location>
</feature>
<dbReference type="Gene3D" id="1.10.472.10">
    <property type="entry name" value="Cyclin-like"/>
    <property type="match status" value="2"/>
</dbReference>
<dbReference type="InterPro" id="IPR043198">
    <property type="entry name" value="Cyclin/Ssn8"/>
</dbReference>
<organism evidence="5 6">
    <name type="scientific">Yarrowia lipolytica</name>
    <name type="common">Candida lipolytica</name>
    <dbReference type="NCBI Taxonomy" id="4952"/>
    <lineage>
        <taxon>Eukaryota</taxon>
        <taxon>Fungi</taxon>
        <taxon>Dikarya</taxon>
        <taxon>Ascomycota</taxon>
        <taxon>Saccharomycotina</taxon>
        <taxon>Dipodascomycetes</taxon>
        <taxon>Dipodascales</taxon>
        <taxon>Dipodascales incertae sedis</taxon>
        <taxon>Yarrowia</taxon>
    </lineage>
</organism>
<gene>
    <name evidence="5" type="ORF">B0I71DRAFT_131051</name>
</gene>
<dbReference type="CDD" id="cd20524">
    <property type="entry name" value="CYCLIN_CCNH_rpt1"/>
    <property type="match status" value="1"/>
</dbReference>
<dbReference type="Pfam" id="PF00134">
    <property type="entry name" value="Cyclin_N"/>
    <property type="match status" value="1"/>
</dbReference>
<dbReference type="VEuPathDB" id="FungiDB:YALI0_A06996g"/>
<dbReference type="EMBL" id="KZ857334">
    <property type="protein sequence ID" value="RDW26299.1"/>
    <property type="molecule type" value="Genomic_DNA"/>
</dbReference>
<dbReference type="Proteomes" id="UP000256601">
    <property type="component" value="Unassembled WGS sequence"/>
</dbReference>
<feature type="region of interest" description="Disordered" evidence="2">
    <location>
        <begin position="301"/>
        <end position="364"/>
    </location>
</feature>
<evidence type="ECO:0000256" key="2">
    <source>
        <dbReference type="SAM" id="MobiDB-lite"/>
    </source>
</evidence>
<sequence length="364" mass="40018">MTSATASSKATKTVTDDDIYRQSSQFKKWSFTPTQLAARRLQTNTNGREFVKQSFLAADLDPAMAKILSVDEELTMVNYMCSQSEGIAQVLNLPSKVKATAVLFFKKFFLINSVMVYSDPVKVLHTCFFLATKAENHFFSINQFCKYTGAVAKDVLQLEFVVMQSMLFSLSAQSAYTPLHGFYLDIQTSLPHVPASTVGSLYDGARKYVSLSFLTDANFLFTPPQISLAAMMCTNSQITEQYLRVKMSDPAQFNLTTKLVQECVDMLQKVDKPTKEYVQEIGKKLRSCDVEKTKARLLKRKLKEQGEGDAKKQKLDSETPQPPDMSNSASTEPASAEASASASASTTDASAPASASASASTEQS</sequence>
<protein>
    <submittedName>
        <fullName evidence="5">Cyclin-like protein</fullName>
    </submittedName>
</protein>
<evidence type="ECO:0000313" key="6">
    <source>
        <dbReference type="Proteomes" id="UP000256601"/>
    </source>
</evidence>
<feature type="domain" description="Cyclin C-terminal" evidence="4">
    <location>
        <begin position="175"/>
        <end position="268"/>
    </location>
</feature>
<dbReference type="GO" id="GO:0016538">
    <property type="term" value="F:cyclin-dependent protein serine/threonine kinase regulator activity"/>
    <property type="evidence" value="ECO:0007669"/>
    <property type="project" value="InterPro"/>
</dbReference>
<dbReference type="OMA" id="RNANEMR"/>
<dbReference type="InterPro" id="IPR031658">
    <property type="entry name" value="Cyclin_C_2"/>
</dbReference>
<evidence type="ECO:0000259" key="4">
    <source>
        <dbReference type="Pfam" id="PF16899"/>
    </source>
</evidence>
<dbReference type="InterPro" id="IPR036915">
    <property type="entry name" value="Cyclin-like_sf"/>
</dbReference>
<evidence type="ECO:0000256" key="1">
    <source>
        <dbReference type="ARBA" id="ARBA00023127"/>
    </source>
</evidence>
<dbReference type="AlphaFoldDB" id="A0A371C7M7"/>
<dbReference type="GO" id="GO:0006357">
    <property type="term" value="P:regulation of transcription by RNA polymerase II"/>
    <property type="evidence" value="ECO:0007669"/>
    <property type="project" value="InterPro"/>
</dbReference>
<evidence type="ECO:0000313" key="5">
    <source>
        <dbReference type="EMBL" id="RDW26299.1"/>
    </source>
</evidence>